<dbReference type="SUPFAM" id="SSF159774">
    <property type="entry name" value="YerB-like"/>
    <property type="match status" value="1"/>
</dbReference>
<keyword evidence="1" id="KW-1133">Transmembrane helix</keyword>
<evidence type="ECO:0000313" key="4">
    <source>
        <dbReference type="EMBL" id="OGH59819.1"/>
    </source>
</evidence>
<dbReference type="Pfam" id="PF17479">
    <property type="entry name" value="DUF3048_C"/>
    <property type="match status" value="1"/>
</dbReference>
<proteinExistence type="predicted"/>
<keyword evidence="1" id="KW-0812">Transmembrane</keyword>
<keyword evidence="1" id="KW-0472">Membrane</keyword>
<dbReference type="InterPro" id="IPR021416">
    <property type="entry name" value="DUF3048_N"/>
</dbReference>
<gene>
    <name evidence="4" type="ORF">A2725_02265</name>
</gene>
<dbReference type="EMBL" id="MFPS01000006">
    <property type="protein sequence ID" value="OGH59819.1"/>
    <property type="molecule type" value="Genomic_DNA"/>
</dbReference>
<feature type="transmembrane region" description="Helical" evidence="1">
    <location>
        <begin position="20"/>
        <end position="39"/>
    </location>
</feature>
<evidence type="ECO:0000313" key="5">
    <source>
        <dbReference type="Proteomes" id="UP000177067"/>
    </source>
</evidence>
<evidence type="ECO:0000259" key="3">
    <source>
        <dbReference type="Pfam" id="PF17479"/>
    </source>
</evidence>
<dbReference type="Gene3D" id="3.50.90.10">
    <property type="entry name" value="YerB-like"/>
    <property type="match status" value="1"/>
</dbReference>
<sequence length="365" mass="42830">MSKRQKIQNYFRANDSKYIYALSVVVFLFALSLMIWFLSKAFVLPEIDNKNYVEDKEVLEEIEENCEYMRKLDGICVEADRYIDQKLVAVMIENNLEAWPLSGLAEASIVYEAPVEGNIPRFMAIYAVDTVVDQVGPVRSARPYYLDWLDEYGGAMYMHVGGSPEALELIDKYEVFDINEFYRGWYFWRSTNRTAPHNTYTSTELWGKAYDKYFEYHNEEDYDGWLFQKIENCIDECVNKIDVPIAPWNSYHAVWSFDKLTQKYIRFQGGEQMFEMDGKEIYADTVIVQMVNAKVIDEIGRKEIETIGSGDVFVFRNGVVLEGKWKKESRKDRTKFYDESGDLIPLQSGKIWVEILPVDRKLEWE</sequence>
<dbReference type="InterPro" id="IPR035328">
    <property type="entry name" value="DUF3048_C"/>
</dbReference>
<name>A0A1F6LKH1_9BACT</name>
<dbReference type="InterPro" id="IPR023158">
    <property type="entry name" value="YerB-like_sf"/>
</dbReference>
<reference evidence="4 5" key="1">
    <citation type="journal article" date="2016" name="Nat. Commun.">
        <title>Thousands of microbial genomes shed light on interconnected biogeochemical processes in an aquifer system.</title>
        <authorList>
            <person name="Anantharaman K."/>
            <person name="Brown C.T."/>
            <person name="Hug L.A."/>
            <person name="Sharon I."/>
            <person name="Castelle C.J."/>
            <person name="Probst A.J."/>
            <person name="Thomas B.C."/>
            <person name="Singh A."/>
            <person name="Wilkins M.J."/>
            <person name="Karaoz U."/>
            <person name="Brodie E.L."/>
            <person name="Williams K.H."/>
            <person name="Hubbard S.S."/>
            <person name="Banfield J.F."/>
        </authorList>
    </citation>
    <scope>NUCLEOTIDE SEQUENCE [LARGE SCALE GENOMIC DNA]</scope>
</reference>
<protein>
    <recommendedName>
        <fullName evidence="6">DUF3048 domain-containing protein</fullName>
    </recommendedName>
</protein>
<comment type="caution">
    <text evidence="4">The sequence shown here is derived from an EMBL/GenBank/DDBJ whole genome shotgun (WGS) entry which is preliminary data.</text>
</comment>
<feature type="domain" description="DUF3048" evidence="3">
    <location>
        <begin position="250"/>
        <end position="353"/>
    </location>
</feature>
<dbReference type="Proteomes" id="UP000177067">
    <property type="component" value="Unassembled WGS sequence"/>
</dbReference>
<dbReference type="Pfam" id="PF11258">
    <property type="entry name" value="DUF3048"/>
    <property type="match status" value="1"/>
</dbReference>
<evidence type="ECO:0000256" key="1">
    <source>
        <dbReference type="SAM" id="Phobius"/>
    </source>
</evidence>
<accession>A0A1F6LKH1</accession>
<dbReference type="AlphaFoldDB" id="A0A1F6LKH1"/>
<organism evidence="4 5">
    <name type="scientific">Candidatus Magasanikbacteria bacterium RIFCSPHIGHO2_01_FULL_33_34</name>
    <dbReference type="NCBI Taxonomy" id="1798671"/>
    <lineage>
        <taxon>Bacteria</taxon>
        <taxon>Candidatus Magasanikiibacteriota</taxon>
    </lineage>
</organism>
<evidence type="ECO:0008006" key="6">
    <source>
        <dbReference type="Google" id="ProtNLM"/>
    </source>
</evidence>
<feature type="domain" description="DUF3048" evidence="2">
    <location>
        <begin position="80"/>
        <end position="209"/>
    </location>
</feature>
<evidence type="ECO:0000259" key="2">
    <source>
        <dbReference type="Pfam" id="PF11258"/>
    </source>
</evidence>